<sequence>MSIAGTAVPKRERGGLA</sequence>
<dbReference type="EMBL" id="BTGU01000047">
    <property type="protein sequence ID" value="GMN53750.1"/>
    <property type="molecule type" value="Genomic_DNA"/>
</dbReference>
<organism evidence="1 2">
    <name type="scientific">Ficus carica</name>
    <name type="common">Common fig</name>
    <dbReference type="NCBI Taxonomy" id="3494"/>
    <lineage>
        <taxon>Eukaryota</taxon>
        <taxon>Viridiplantae</taxon>
        <taxon>Streptophyta</taxon>
        <taxon>Embryophyta</taxon>
        <taxon>Tracheophyta</taxon>
        <taxon>Spermatophyta</taxon>
        <taxon>Magnoliopsida</taxon>
        <taxon>eudicotyledons</taxon>
        <taxon>Gunneridae</taxon>
        <taxon>Pentapetalae</taxon>
        <taxon>rosids</taxon>
        <taxon>fabids</taxon>
        <taxon>Rosales</taxon>
        <taxon>Moraceae</taxon>
        <taxon>Ficeae</taxon>
        <taxon>Ficus</taxon>
    </lineage>
</organism>
<protein>
    <submittedName>
        <fullName evidence="1">Uncharacterized protein</fullName>
    </submittedName>
</protein>
<comment type="caution">
    <text evidence="1">The sequence shown here is derived from an EMBL/GenBank/DDBJ whole genome shotgun (WGS) entry which is preliminary data.</text>
</comment>
<proteinExistence type="predicted"/>
<accession>A0AA88AJY5</accession>
<dbReference type="AlphaFoldDB" id="A0AA88AJY5"/>
<evidence type="ECO:0000313" key="2">
    <source>
        <dbReference type="Proteomes" id="UP001187192"/>
    </source>
</evidence>
<reference evidence="1" key="1">
    <citation type="submission" date="2023-07" db="EMBL/GenBank/DDBJ databases">
        <title>draft genome sequence of fig (Ficus carica).</title>
        <authorList>
            <person name="Takahashi T."/>
            <person name="Nishimura K."/>
        </authorList>
    </citation>
    <scope>NUCLEOTIDE SEQUENCE</scope>
</reference>
<keyword evidence="2" id="KW-1185">Reference proteome</keyword>
<evidence type="ECO:0000313" key="1">
    <source>
        <dbReference type="EMBL" id="GMN53750.1"/>
    </source>
</evidence>
<gene>
    <name evidence="1" type="ORF">TIFTF001_022864</name>
</gene>
<name>A0AA88AJY5_FICCA</name>
<dbReference type="Proteomes" id="UP001187192">
    <property type="component" value="Unassembled WGS sequence"/>
</dbReference>